<accession>G4T6C0</accession>
<feature type="compositionally biased region" description="Basic and acidic residues" evidence="1">
    <location>
        <begin position="345"/>
        <end position="358"/>
    </location>
</feature>
<name>G4T6C0_SERID</name>
<dbReference type="OrthoDB" id="3270792at2759"/>
<feature type="compositionally biased region" description="Polar residues" evidence="1">
    <location>
        <begin position="140"/>
        <end position="158"/>
    </location>
</feature>
<dbReference type="AlphaFoldDB" id="G4T6C0"/>
<feature type="compositionally biased region" description="Polar residues" evidence="1">
    <location>
        <begin position="428"/>
        <end position="440"/>
    </location>
</feature>
<evidence type="ECO:0000313" key="3">
    <source>
        <dbReference type="Proteomes" id="UP000007148"/>
    </source>
</evidence>
<feature type="region of interest" description="Disordered" evidence="1">
    <location>
        <begin position="296"/>
        <end position="359"/>
    </location>
</feature>
<evidence type="ECO:0000313" key="2">
    <source>
        <dbReference type="EMBL" id="CCA66849.1"/>
    </source>
</evidence>
<dbReference type="Proteomes" id="UP000007148">
    <property type="component" value="Unassembled WGS sequence"/>
</dbReference>
<feature type="compositionally biased region" description="Polar residues" evidence="1">
    <location>
        <begin position="323"/>
        <end position="334"/>
    </location>
</feature>
<organism evidence="2 3">
    <name type="scientific">Serendipita indica (strain DSM 11827)</name>
    <name type="common">Root endophyte fungus</name>
    <name type="synonym">Piriformospora indica</name>
    <dbReference type="NCBI Taxonomy" id="1109443"/>
    <lineage>
        <taxon>Eukaryota</taxon>
        <taxon>Fungi</taxon>
        <taxon>Dikarya</taxon>
        <taxon>Basidiomycota</taxon>
        <taxon>Agaricomycotina</taxon>
        <taxon>Agaricomycetes</taxon>
        <taxon>Sebacinales</taxon>
        <taxon>Serendipitaceae</taxon>
        <taxon>Serendipita</taxon>
    </lineage>
</organism>
<sequence length="817" mass="87074">MMASTATHSRCFCGQFTSGKDSLYCSPDCAHQDALDSLTLGVAHPSSSTFAPLPTLPKGFFSDLPGKHAKPLSAFDDDDALYAVGLASPDIGPFSSSKRPIPHPRTQKAAKSSSGDPARSSPRRQRRSTSYKIKGERHASTNGPPSVPRSITTSVASSTRDDRGSRLEWKSHYQQVQAKRRSKGHATLASDDIPVFLVQLLKDVEEMRVREEAAEKETRKQICDSTNGLVKPPTINYRLGSFGPVPEGSLPSGMLDSCMPTPRAIVEVPTQDSPIEHQYPPGEFTYPAVQRHMDRCNSVSSQTSGSLMTSAAPDSDARSRSSWISRTTGSSQADDSPVKAAYPDHPARTGEVSLRDESSVPAKRCKYGSAFGVHGADAEERVAPTTITVESKQDVPPTAKPADPEPLQNVSIPLQNVAAQQPAPPLSSTPAFKLSSTMEESQIFHRRLESRSKSRLRDDSQPAPEEQTVVEPVSSTNEVEKAQEAPEPPRPSVQEDARPSYLAPPAKRERATSGVQVSAAQSASRQTSSFVTPPRKKSAPASLLRTQWPQFGLSMMPPPRPSMESTSSATSGESLQDVSSSSPADYPTRHLPGTVVRKTTMASKARLPIGGTVATTASRPAVTMLSASNVASLLARPVSPLHNAAPTRPKTPSQKAKLSQGVEKHVDAAAVEEGGSSVAERARGQNITTLLPQAGSLTNGAAPLIRAPVPTRSFGPQNPSVTASAAFSLSLQANAFSSLGSALGSSNTYRPPAYAMSPPKIHQSLRTLHTSASTSSLRSSRAKAPEEMANRHKRVPSSGDETMDEQRSEAGSFKAPE</sequence>
<feature type="compositionally biased region" description="Polar residues" evidence="1">
    <location>
        <begin position="408"/>
        <end position="419"/>
    </location>
</feature>
<comment type="caution">
    <text evidence="2">The sequence shown here is derived from an EMBL/GenBank/DDBJ whole genome shotgun (WGS) entry which is preliminary data.</text>
</comment>
<keyword evidence="3" id="KW-1185">Reference proteome</keyword>
<proteinExistence type="predicted"/>
<gene>
    <name evidence="2" type="ORF">PIIN_00611</name>
</gene>
<feature type="compositionally biased region" description="Basic and acidic residues" evidence="1">
    <location>
        <begin position="442"/>
        <end position="460"/>
    </location>
</feature>
<dbReference type="InParanoid" id="G4T6C0"/>
<feature type="region of interest" description="Disordered" evidence="1">
    <location>
        <begin position="767"/>
        <end position="817"/>
    </location>
</feature>
<protein>
    <submittedName>
        <fullName evidence="2">Uncharacterized protein</fullName>
    </submittedName>
</protein>
<feature type="region of interest" description="Disordered" evidence="1">
    <location>
        <begin position="92"/>
        <end position="167"/>
    </location>
</feature>
<feature type="compositionally biased region" description="Polar residues" evidence="1">
    <location>
        <begin position="569"/>
        <end position="583"/>
    </location>
</feature>
<dbReference type="HOGENOM" id="CLU_345853_0_0_1"/>
<feature type="compositionally biased region" description="Low complexity" evidence="1">
    <location>
        <begin position="512"/>
        <end position="529"/>
    </location>
</feature>
<evidence type="ECO:0000256" key="1">
    <source>
        <dbReference type="SAM" id="MobiDB-lite"/>
    </source>
</evidence>
<feature type="region of interest" description="Disordered" evidence="1">
    <location>
        <begin position="641"/>
        <end position="660"/>
    </location>
</feature>
<reference evidence="2 3" key="1">
    <citation type="journal article" date="2011" name="PLoS Pathog.">
        <title>Endophytic Life Strategies Decoded by Genome and Transcriptome Analyses of the Mutualistic Root Symbiont Piriformospora indica.</title>
        <authorList>
            <person name="Zuccaro A."/>
            <person name="Lahrmann U."/>
            <person name="Guldener U."/>
            <person name="Langen G."/>
            <person name="Pfiffi S."/>
            <person name="Biedenkopf D."/>
            <person name="Wong P."/>
            <person name="Samans B."/>
            <person name="Grimm C."/>
            <person name="Basiewicz M."/>
            <person name="Murat C."/>
            <person name="Martin F."/>
            <person name="Kogel K.H."/>
        </authorList>
    </citation>
    <scope>NUCLEOTIDE SEQUENCE [LARGE SCALE GENOMIC DNA]</scope>
    <source>
        <strain evidence="2 3">DSM 11827</strain>
    </source>
</reference>
<feature type="compositionally biased region" description="Low complexity" evidence="1">
    <location>
        <begin position="767"/>
        <end position="779"/>
    </location>
</feature>
<dbReference type="EMBL" id="CAFZ01000006">
    <property type="protein sequence ID" value="CCA66849.1"/>
    <property type="molecule type" value="Genomic_DNA"/>
</dbReference>
<feature type="region of interest" description="Disordered" evidence="1">
    <location>
        <begin position="386"/>
        <end position="591"/>
    </location>
</feature>
<feature type="compositionally biased region" description="Polar residues" evidence="1">
    <location>
        <begin position="297"/>
        <end position="309"/>
    </location>
</feature>